<evidence type="ECO:0000256" key="1">
    <source>
        <dbReference type="SAM" id="MobiDB-lite"/>
    </source>
</evidence>
<name>A0A8T0HHH6_CERPU</name>
<evidence type="ECO:0000313" key="2">
    <source>
        <dbReference type="EMBL" id="KAG0570655.1"/>
    </source>
</evidence>
<protein>
    <submittedName>
        <fullName evidence="2">Uncharacterized protein</fullName>
    </submittedName>
</protein>
<feature type="compositionally biased region" description="Polar residues" evidence="1">
    <location>
        <begin position="55"/>
        <end position="73"/>
    </location>
</feature>
<sequence length="107" mass="12379">MHLLLPRIVSLQTHHHLRITDTCELKIRLHPKPLHHDEKILIPILAHKNPLSLSQLQSYQKHQNHQNPHSSLLTQIPTNTPDDPNPQNNPKNTIKSKILKPSLRIPK</sequence>
<reference evidence="2 3" key="1">
    <citation type="submission" date="2020-06" db="EMBL/GenBank/DDBJ databases">
        <title>WGS assembly of Ceratodon purpureus strain R40.</title>
        <authorList>
            <person name="Carey S.B."/>
            <person name="Jenkins J."/>
            <person name="Shu S."/>
            <person name="Lovell J.T."/>
            <person name="Sreedasyam A."/>
            <person name="Maumus F."/>
            <person name="Tiley G.P."/>
            <person name="Fernandez-Pozo N."/>
            <person name="Barry K."/>
            <person name="Chen C."/>
            <person name="Wang M."/>
            <person name="Lipzen A."/>
            <person name="Daum C."/>
            <person name="Saski C.A."/>
            <person name="Payton A.C."/>
            <person name="Mcbreen J.C."/>
            <person name="Conrad R.E."/>
            <person name="Kollar L.M."/>
            <person name="Olsson S."/>
            <person name="Huttunen S."/>
            <person name="Landis J.B."/>
            <person name="Wickett N.J."/>
            <person name="Johnson M.G."/>
            <person name="Rensing S.A."/>
            <person name="Grimwood J."/>
            <person name="Schmutz J."/>
            <person name="Mcdaniel S.F."/>
        </authorList>
    </citation>
    <scope>NUCLEOTIDE SEQUENCE [LARGE SCALE GENOMIC DNA]</scope>
    <source>
        <strain evidence="2 3">R40</strain>
    </source>
</reference>
<feature type="compositionally biased region" description="Low complexity" evidence="1">
    <location>
        <begin position="74"/>
        <end position="93"/>
    </location>
</feature>
<dbReference type="EMBL" id="CM026427">
    <property type="protein sequence ID" value="KAG0570655.1"/>
    <property type="molecule type" value="Genomic_DNA"/>
</dbReference>
<dbReference type="AlphaFoldDB" id="A0A8T0HHH6"/>
<evidence type="ECO:0000313" key="3">
    <source>
        <dbReference type="Proteomes" id="UP000822688"/>
    </source>
</evidence>
<gene>
    <name evidence="2" type="ORF">KC19_6G178100</name>
</gene>
<accession>A0A8T0HHH6</accession>
<organism evidence="2 3">
    <name type="scientific">Ceratodon purpureus</name>
    <name type="common">Fire moss</name>
    <name type="synonym">Dicranum purpureum</name>
    <dbReference type="NCBI Taxonomy" id="3225"/>
    <lineage>
        <taxon>Eukaryota</taxon>
        <taxon>Viridiplantae</taxon>
        <taxon>Streptophyta</taxon>
        <taxon>Embryophyta</taxon>
        <taxon>Bryophyta</taxon>
        <taxon>Bryophytina</taxon>
        <taxon>Bryopsida</taxon>
        <taxon>Dicranidae</taxon>
        <taxon>Pseudoditrichales</taxon>
        <taxon>Ditrichaceae</taxon>
        <taxon>Ceratodon</taxon>
    </lineage>
</organism>
<dbReference type="Proteomes" id="UP000822688">
    <property type="component" value="Chromosome 6"/>
</dbReference>
<feature type="region of interest" description="Disordered" evidence="1">
    <location>
        <begin position="55"/>
        <end position="107"/>
    </location>
</feature>
<comment type="caution">
    <text evidence="2">The sequence shown here is derived from an EMBL/GenBank/DDBJ whole genome shotgun (WGS) entry which is preliminary data.</text>
</comment>
<proteinExistence type="predicted"/>
<keyword evidence="3" id="KW-1185">Reference proteome</keyword>